<sequence length="292" mass="32180">MIYTLIDQLDTAKLKVPGFIDFMTSDGQSIWVTNRDSLQKLNAEQTNPIYSAFVPQAAGIPVYAFDSVWVASLRDQAIYRIDPDTGALLALIATGLADQSGEFSLAASQTRLWVVSAEGQLAQIDPEQNQVTSHTAILPNSYNLCSGFDALWLSNPITHSVQRIDPHSGMVTDTIEVGECPWFLCASEQAIWTLNQRHATVSKINPLTRRCEQTIQLPMLAQGIGGDIFASHAKIWVRSTEIFLIEIDAYTGTILQIIQHDQAAGSGAVYACSNKLWITAHDIETLWIMDIV</sequence>
<organism evidence="1 2">
    <name type="scientific">Acinetobacter calcoaceticus</name>
    <dbReference type="NCBI Taxonomy" id="471"/>
    <lineage>
        <taxon>Bacteria</taxon>
        <taxon>Pseudomonadati</taxon>
        <taxon>Pseudomonadota</taxon>
        <taxon>Gammaproteobacteria</taxon>
        <taxon>Moraxellales</taxon>
        <taxon>Moraxellaceae</taxon>
        <taxon>Acinetobacter</taxon>
        <taxon>Acinetobacter calcoaceticus/baumannii complex</taxon>
    </lineage>
</organism>
<dbReference type="InterPro" id="IPR015943">
    <property type="entry name" value="WD40/YVTN_repeat-like_dom_sf"/>
</dbReference>
<dbReference type="OrthoDB" id="6685103at2"/>
<dbReference type="SUPFAM" id="SSF63825">
    <property type="entry name" value="YWTD domain"/>
    <property type="match status" value="1"/>
</dbReference>
<evidence type="ECO:0000313" key="2">
    <source>
        <dbReference type="Proteomes" id="UP000294963"/>
    </source>
</evidence>
<dbReference type="EMBL" id="SLVJ01000038">
    <property type="protein sequence ID" value="TCM59862.1"/>
    <property type="molecule type" value="Genomic_DNA"/>
</dbReference>
<name>A0A4R1XBL6_ACICA</name>
<keyword evidence="2" id="KW-1185">Reference proteome</keyword>
<protein>
    <submittedName>
        <fullName evidence="1">Uncharacterized protein</fullName>
    </submittedName>
</protein>
<dbReference type="Proteomes" id="UP000294963">
    <property type="component" value="Unassembled WGS sequence"/>
</dbReference>
<evidence type="ECO:0000313" key="1">
    <source>
        <dbReference type="EMBL" id="TCM59862.1"/>
    </source>
</evidence>
<dbReference type="AlphaFoldDB" id="A0A4R1XBL6"/>
<dbReference type="PANTHER" id="PTHR40274:SF3">
    <property type="entry name" value="VIRGINIAMYCIN B LYASE"/>
    <property type="match status" value="1"/>
</dbReference>
<proteinExistence type="predicted"/>
<comment type="caution">
    <text evidence="1">The sequence shown here is derived from an EMBL/GenBank/DDBJ whole genome shotgun (WGS) entry which is preliminary data.</text>
</comment>
<dbReference type="Gene3D" id="2.130.10.10">
    <property type="entry name" value="YVTN repeat-like/Quinoprotein amine dehydrogenase"/>
    <property type="match status" value="1"/>
</dbReference>
<gene>
    <name evidence="1" type="ORF">EC844_1388</name>
</gene>
<dbReference type="InterPro" id="IPR051344">
    <property type="entry name" value="Vgb"/>
</dbReference>
<dbReference type="PANTHER" id="PTHR40274">
    <property type="entry name" value="VIRGINIAMYCIN B LYASE"/>
    <property type="match status" value="1"/>
</dbReference>
<accession>A0A4R1XBL6</accession>
<reference evidence="1 2" key="1">
    <citation type="submission" date="2019-03" db="EMBL/GenBank/DDBJ databases">
        <title>Genomic analyses of the natural microbiome of Caenorhabditis elegans.</title>
        <authorList>
            <person name="Samuel B."/>
        </authorList>
    </citation>
    <scope>NUCLEOTIDE SEQUENCE [LARGE SCALE GENOMIC DNA]</scope>
    <source>
        <strain evidence="1 2">JUb89</strain>
    </source>
</reference>